<dbReference type="CDD" id="cd10017">
    <property type="entry name" value="B3_DNA"/>
    <property type="match status" value="1"/>
</dbReference>
<evidence type="ECO:0000256" key="1">
    <source>
        <dbReference type="ARBA" id="ARBA00004123"/>
    </source>
</evidence>
<keyword evidence="9" id="KW-1185">Reference proteome</keyword>
<keyword evidence="4" id="KW-0804">Transcription</keyword>
<evidence type="ECO:0000256" key="3">
    <source>
        <dbReference type="ARBA" id="ARBA00023125"/>
    </source>
</evidence>
<dbReference type="Proteomes" id="UP000233551">
    <property type="component" value="Unassembled WGS sequence"/>
</dbReference>
<keyword evidence="3" id="KW-0238">DNA-binding</keyword>
<dbReference type="InterPro" id="IPR003340">
    <property type="entry name" value="B3_DNA-bd"/>
</dbReference>
<comment type="caution">
    <text evidence="6">The sequence shown here is derived from an EMBL/GenBank/DDBJ whole genome shotgun (WGS) entry which is preliminary data.</text>
</comment>
<evidence type="ECO:0000256" key="5">
    <source>
        <dbReference type="ARBA" id="ARBA00023242"/>
    </source>
</evidence>
<keyword evidence="5" id="KW-0539">Nucleus</keyword>
<dbReference type="InterPro" id="IPR015300">
    <property type="entry name" value="DNA-bd_pseudobarrel_sf"/>
</dbReference>
<sequence>MKNLTAKKEGSQMEQVQEIASLRWCSQGSHVDDQVSTDLVLYSCPWKIKKKLQASDLGGLSRLLLPKNEVKNHIIPLMSDEWVGKIVSRDGMSVTVWDRDTDSYHALVLRYWQSSGCFVLNGHWIENFVLRRRLSLGDEIGLFWSRYDQKLYFSVLQRGQPREVNLCGAKFH</sequence>
<dbReference type="GeneID" id="116204036"/>
<dbReference type="EMBL" id="MTKT01001946">
    <property type="protein sequence ID" value="OWM82847.1"/>
    <property type="molecule type" value="Genomic_DNA"/>
</dbReference>
<name>A0A218XD26_PUNGR</name>
<evidence type="ECO:0000313" key="8">
    <source>
        <dbReference type="Proteomes" id="UP000197138"/>
    </source>
</evidence>
<evidence type="ECO:0000313" key="6">
    <source>
        <dbReference type="EMBL" id="OWM82847.1"/>
    </source>
</evidence>
<dbReference type="AlphaFoldDB" id="A0A218XD26"/>
<evidence type="ECO:0000313" key="9">
    <source>
        <dbReference type="Proteomes" id="UP000233551"/>
    </source>
</evidence>
<keyword evidence="2" id="KW-0805">Transcription regulation</keyword>
<evidence type="ECO:0000313" key="7">
    <source>
        <dbReference type="EMBL" id="PKI46467.1"/>
    </source>
</evidence>
<dbReference type="PANTHER" id="PTHR34269:SF11">
    <property type="entry name" value="B3 DOMAIN PROTEIN"/>
    <property type="match status" value="1"/>
</dbReference>
<reference evidence="8" key="1">
    <citation type="journal article" date="2017" name="Plant J.">
        <title>The pomegranate (Punica granatum L.) genome and the genomics of punicalagin biosynthesis.</title>
        <authorList>
            <person name="Qin G."/>
            <person name="Xu C."/>
            <person name="Ming R."/>
            <person name="Tang H."/>
            <person name="Guyot R."/>
            <person name="Kramer E.M."/>
            <person name="Hu Y."/>
            <person name="Yi X."/>
            <person name="Qi Y."/>
            <person name="Xu X."/>
            <person name="Gao Z."/>
            <person name="Pan H."/>
            <person name="Jian J."/>
            <person name="Tian Y."/>
            <person name="Yue Z."/>
            <person name="Xu Y."/>
        </authorList>
    </citation>
    <scope>NUCLEOTIDE SEQUENCE [LARGE SCALE GENOMIC DNA]</scope>
    <source>
        <strain evidence="8">cv. Dabenzi</strain>
    </source>
</reference>
<reference evidence="6" key="2">
    <citation type="submission" date="2017-06" db="EMBL/GenBank/DDBJ databases">
        <title>The pomegranate genome and the genomics of punicalagin biosynthesis.</title>
        <authorList>
            <person name="Xu C."/>
        </authorList>
    </citation>
    <scope>NUCLEOTIDE SEQUENCE [LARGE SCALE GENOMIC DNA]</scope>
    <source>
        <tissue evidence="6">Fresh leaf</tissue>
    </source>
</reference>
<proteinExistence type="predicted"/>
<evidence type="ECO:0000256" key="2">
    <source>
        <dbReference type="ARBA" id="ARBA00023015"/>
    </source>
</evidence>
<dbReference type="OrthoDB" id="1915967at2759"/>
<dbReference type="Gene3D" id="2.40.330.10">
    <property type="entry name" value="DNA-binding pseudobarrel domain"/>
    <property type="match status" value="1"/>
</dbReference>
<dbReference type="EMBL" id="PGOL01002613">
    <property type="protein sequence ID" value="PKI46467.1"/>
    <property type="molecule type" value="Genomic_DNA"/>
</dbReference>
<dbReference type="SUPFAM" id="SSF101936">
    <property type="entry name" value="DNA-binding pseudobarrel domain"/>
    <property type="match status" value="1"/>
</dbReference>
<gene>
    <name evidence="6" type="ORF">CDL15_Pgr029208</name>
    <name evidence="7" type="ORF">CRG98_033165</name>
</gene>
<dbReference type="Proteomes" id="UP000197138">
    <property type="component" value="Unassembled WGS sequence"/>
</dbReference>
<accession>A0A218XD26</accession>
<protein>
    <submittedName>
        <fullName evidence="6">Uncharacterized protein</fullName>
    </submittedName>
</protein>
<evidence type="ECO:0000256" key="4">
    <source>
        <dbReference type="ARBA" id="ARBA00023163"/>
    </source>
</evidence>
<dbReference type="InterPro" id="IPR051442">
    <property type="entry name" value="B3_domain"/>
</dbReference>
<comment type="subcellular location">
    <subcellularLocation>
        <location evidence="1">Nucleus</location>
    </subcellularLocation>
</comment>
<dbReference type="GO" id="GO:0003677">
    <property type="term" value="F:DNA binding"/>
    <property type="evidence" value="ECO:0007669"/>
    <property type="project" value="UniProtKB-KW"/>
</dbReference>
<dbReference type="GO" id="GO:0005634">
    <property type="term" value="C:nucleus"/>
    <property type="evidence" value="ECO:0007669"/>
    <property type="project" value="UniProtKB-SubCell"/>
</dbReference>
<reference evidence="7 9" key="3">
    <citation type="submission" date="2017-11" db="EMBL/GenBank/DDBJ databases">
        <title>De-novo sequencing of pomegranate (Punica granatum L.) genome.</title>
        <authorList>
            <person name="Akparov Z."/>
            <person name="Amiraslanov A."/>
            <person name="Hajiyeva S."/>
            <person name="Abbasov M."/>
            <person name="Kaur K."/>
            <person name="Hamwieh A."/>
            <person name="Solovyev V."/>
            <person name="Salamov A."/>
            <person name="Braich B."/>
            <person name="Kosarev P."/>
            <person name="Mahmoud A."/>
            <person name="Hajiyev E."/>
            <person name="Babayeva S."/>
            <person name="Izzatullayeva V."/>
            <person name="Mammadov A."/>
            <person name="Mammadov A."/>
            <person name="Sharifova S."/>
            <person name="Ojaghi J."/>
            <person name="Eynullazada K."/>
            <person name="Bayramov B."/>
            <person name="Abdulazimova A."/>
            <person name="Shahmuradov I."/>
        </authorList>
    </citation>
    <scope>NUCLEOTIDE SEQUENCE [LARGE SCALE GENOMIC DNA]</scope>
    <source>
        <strain evidence="7">AG2017</strain>
        <strain evidence="9">cv. AG2017</strain>
        <tissue evidence="7">Leaf</tissue>
    </source>
</reference>
<organism evidence="6 8">
    <name type="scientific">Punica granatum</name>
    <name type="common">Pomegranate</name>
    <dbReference type="NCBI Taxonomy" id="22663"/>
    <lineage>
        <taxon>Eukaryota</taxon>
        <taxon>Viridiplantae</taxon>
        <taxon>Streptophyta</taxon>
        <taxon>Embryophyta</taxon>
        <taxon>Tracheophyta</taxon>
        <taxon>Spermatophyta</taxon>
        <taxon>Magnoliopsida</taxon>
        <taxon>eudicotyledons</taxon>
        <taxon>Gunneridae</taxon>
        <taxon>Pentapetalae</taxon>
        <taxon>rosids</taxon>
        <taxon>malvids</taxon>
        <taxon>Myrtales</taxon>
        <taxon>Lythraceae</taxon>
        <taxon>Punica</taxon>
    </lineage>
</organism>
<dbReference type="PANTHER" id="PTHR34269">
    <property type="entry name" value="TRANSCRIPTION FACTOR B3-DOMAIN FAMILY-RELATED"/>
    <property type="match status" value="1"/>
</dbReference>